<comment type="caution">
    <text evidence="2">The sequence shown here is derived from an EMBL/GenBank/DDBJ whole genome shotgun (WGS) entry which is preliminary data.</text>
</comment>
<dbReference type="Proteomes" id="UP000295601">
    <property type="component" value="Unassembled WGS sequence"/>
</dbReference>
<dbReference type="OrthoDB" id="4991326at2"/>
<protein>
    <submittedName>
        <fullName evidence="2">Uncharacterized protein</fullName>
    </submittedName>
</protein>
<keyword evidence="1" id="KW-0812">Transmembrane</keyword>
<evidence type="ECO:0000313" key="3">
    <source>
        <dbReference type="Proteomes" id="UP000295601"/>
    </source>
</evidence>
<sequence>MSTEPRKRIAIESATDLLTAEPPRAQTGRRPGALTGGIVLVFLRALGGPLWILGFLTEWPGLRDDFDLDSESAAVVLGIVVGGVALWALVLLCFAFGLVRGSNTARMLTQFWAAISITAAAITYFSTSESITVRATLLTLALDILILLALSSRNARSWTRGRSRRWIAFSSAAPRRTPHH</sequence>
<feature type="transmembrane region" description="Helical" evidence="1">
    <location>
        <begin position="73"/>
        <end position="96"/>
    </location>
</feature>
<evidence type="ECO:0000256" key="1">
    <source>
        <dbReference type="SAM" id="Phobius"/>
    </source>
</evidence>
<keyword evidence="3" id="KW-1185">Reference proteome</keyword>
<keyword evidence="1" id="KW-1133">Transmembrane helix</keyword>
<dbReference type="AlphaFoldDB" id="A0A4R6S3I9"/>
<organism evidence="2 3">
    <name type="scientific">Leucobacter luti</name>
    <dbReference type="NCBI Taxonomy" id="340320"/>
    <lineage>
        <taxon>Bacteria</taxon>
        <taxon>Bacillati</taxon>
        <taxon>Actinomycetota</taxon>
        <taxon>Actinomycetes</taxon>
        <taxon>Micrococcales</taxon>
        <taxon>Microbacteriaceae</taxon>
        <taxon>Leucobacter</taxon>
    </lineage>
</organism>
<evidence type="ECO:0000313" key="2">
    <source>
        <dbReference type="EMBL" id="TDP93266.1"/>
    </source>
</evidence>
<feature type="transmembrane region" description="Helical" evidence="1">
    <location>
        <begin position="131"/>
        <end position="150"/>
    </location>
</feature>
<dbReference type="RefSeq" id="WP_133616344.1">
    <property type="nucleotide sequence ID" value="NZ_CP080492.1"/>
</dbReference>
<gene>
    <name evidence="2" type="ORF">EDF62_1245</name>
</gene>
<name>A0A4R6S3I9_9MICO</name>
<accession>A0A4R6S3I9</accession>
<proteinExistence type="predicted"/>
<keyword evidence="1" id="KW-0472">Membrane</keyword>
<reference evidence="2 3" key="1">
    <citation type="submission" date="2019-03" db="EMBL/GenBank/DDBJ databases">
        <title>Genomic analyses of the natural microbiome of Caenorhabditis elegans.</title>
        <authorList>
            <person name="Samuel B."/>
        </authorList>
    </citation>
    <scope>NUCLEOTIDE SEQUENCE [LARGE SCALE GENOMIC DNA]</scope>
    <source>
        <strain evidence="2 3">JUb18</strain>
    </source>
</reference>
<feature type="transmembrane region" description="Helical" evidence="1">
    <location>
        <begin position="108"/>
        <end position="125"/>
    </location>
</feature>
<feature type="transmembrane region" description="Helical" evidence="1">
    <location>
        <begin position="33"/>
        <end position="53"/>
    </location>
</feature>
<dbReference type="EMBL" id="SNYA01000003">
    <property type="protein sequence ID" value="TDP93266.1"/>
    <property type="molecule type" value="Genomic_DNA"/>
</dbReference>